<comment type="caution">
    <text evidence="11">The sequence shown here is derived from an EMBL/GenBank/DDBJ whole genome shotgun (WGS) entry which is preliminary data.</text>
</comment>
<organism evidence="11 12">
    <name type="scientific">Pseudoatta argentina</name>
    <dbReference type="NCBI Taxonomy" id="621737"/>
    <lineage>
        <taxon>Eukaryota</taxon>
        <taxon>Metazoa</taxon>
        <taxon>Ecdysozoa</taxon>
        <taxon>Arthropoda</taxon>
        <taxon>Hexapoda</taxon>
        <taxon>Insecta</taxon>
        <taxon>Pterygota</taxon>
        <taxon>Neoptera</taxon>
        <taxon>Endopterygota</taxon>
        <taxon>Hymenoptera</taxon>
        <taxon>Apocrita</taxon>
        <taxon>Aculeata</taxon>
        <taxon>Formicoidea</taxon>
        <taxon>Formicidae</taxon>
        <taxon>Myrmicinae</taxon>
        <taxon>Pseudoatta</taxon>
    </lineage>
</organism>
<keyword evidence="2" id="KW-1003">Cell membrane</keyword>
<keyword evidence="7" id="KW-0325">Glycoprotein</keyword>
<protein>
    <submittedName>
        <fullName evidence="11">LACH protein</fullName>
    </submittedName>
</protein>
<evidence type="ECO:0000256" key="5">
    <source>
        <dbReference type="ARBA" id="ARBA00023136"/>
    </source>
</evidence>
<feature type="non-terminal residue" evidence="11">
    <location>
        <position position="1"/>
    </location>
</feature>
<keyword evidence="4" id="KW-0677">Repeat</keyword>
<keyword evidence="12" id="KW-1185">Reference proteome</keyword>
<evidence type="ECO:0000256" key="7">
    <source>
        <dbReference type="ARBA" id="ARBA00023180"/>
    </source>
</evidence>
<evidence type="ECO:0000256" key="4">
    <source>
        <dbReference type="ARBA" id="ARBA00022737"/>
    </source>
</evidence>
<name>A0A836FGP4_9HYME</name>
<dbReference type="InterPro" id="IPR003599">
    <property type="entry name" value="Ig_sub"/>
</dbReference>
<dbReference type="EMBL" id="JAANIA010001848">
    <property type="protein sequence ID" value="KAG5318726.1"/>
    <property type="molecule type" value="Genomic_DNA"/>
</dbReference>
<keyword evidence="5" id="KW-0472">Membrane</keyword>
<evidence type="ECO:0000256" key="8">
    <source>
        <dbReference type="ARBA" id="ARBA00023319"/>
    </source>
</evidence>
<dbReference type="Gene3D" id="2.60.40.10">
    <property type="entry name" value="Immunoglobulins"/>
    <property type="match status" value="3"/>
</dbReference>
<evidence type="ECO:0000256" key="6">
    <source>
        <dbReference type="ARBA" id="ARBA00023157"/>
    </source>
</evidence>
<dbReference type="GO" id="GO:0043005">
    <property type="term" value="C:neuron projection"/>
    <property type="evidence" value="ECO:0007669"/>
    <property type="project" value="TreeGrafter"/>
</dbReference>
<accession>A0A836FGP4</accession>
<evidence type="ECO:0000313" key="11">
    <source>
        <dbReference type="EMBL" id="KAG5318726.1"/>
    </source>
</evidence>
<dbReference type="Pfam" id="PF13927">
    <property type="entry name" value="Ig_3"/>
    <property type="match status" value="2"/>
</dbReference>
<evidence type="ECO:0000256" key="3">
    <source>
        <dbReference type="ARBA" id="ARBA00022729"/>
    </source>
</evidence>
<dbReference type="FunFam" id="2.60.40.10:FF:000328">
    <property type="entry name" value="CLUMA_CG000981, isoform A"/>
    <property type="match status" value="1"/>
</dbReference>
<keyword evidence="3" id="KW-0732">Signal</keyword>
<dbReference type="Proteomes" id="UP000668214">
    <property type="component" value="Unassembled WGS sequence"/>
</dbReference>
<dbReference type="InterPro" id="IPR036179">
    <property type="entry name" value="Ig-like_dom_sf"/>
</dbReference>
<keyword evidence="6" id="KW-1015">Disulfide bond</keyword>
<dbReference type="FunFam" id="2.60.40.10:FF:000376">
    <property type="entry name" value="CLUMA_CG000981, isoform A"/>
    <property type="match status" value="1"/>
</dbReference>
<dbReference type="PANTHER" id="PTHR12231">
    <property type="entry name" value="CTX-RELATED TYPE I TRANSMEMBRANE PROTEIN"/>
    <property type="match status" value="1"/>
</dbReference>
<dbReference type="InterPro" id="IPR013783">
    <property type="entry name" value="Ig-like_fold"/>
</dbReference>
<comment type="subcellular location">
    <subcellularLocation>
        <location evidence="1">Cell membrane</location>
    </subcellularLocation>
</comment>
<dbReference type="InterPro" id="IPR051170">
    <property type="entry name" value="Neural/epithelial_adhesion"/>
</dbReference>
<reference evidence="11" key="1">
    <citation type="submission" date="2020-02" db="EMBL/GenBank/DDBJ databases">
        <title>Relaxed selection underlies rapid genomic changes in the transitions from sociality to social parasitism in ants.</title>
        <authorList>
            <person name="Bi X."/>
        </authorList>
    </citation>
    <scope>NUCLEOTIDE SEQUENCE</scope>
    <source>
        <strain evidence="11">BGI-DK2014c</strain>
        <tissue evidence="11">Whole body</tissue>
    </source>
</reference>
<dbReference type="AlphaFoldDB" id="A0A836FGP4"/>
<feature type="region of interest" description="Disordered" evidence="9">
    <location>
        <begin position="457"/>
        <end position="494"/>
    </location>
</feature>
<feature type="domain" description="Ig-like" evidence="10">
    <location>
        <begin position="312"/>
        <end position="410"/>
    </location>
</feature>
<feature type="domain" description="Ig-like" evidence="10">
    <location>
        <begin position="217"/>
        <end position="308"/>
    </location>
</feature>
<evidence type="ECO:0000313" key="12">
    <source>
        <dbReference type="Proteomes" id="UP000668214"/>
    </source>
</evidence>
<keyword evidence="8" id="KW-0393">Immunoglobulin domain</keyword>
<dbReference type="Pfam" id="PF07679">
    <property type="entry name" value="I-set"/>
    <property type="match status" value="1"/>
</dbReference>
<dbReference type="InterPro" id="IPR007110">
    <property type="entry name" value="Ig-like_dom"/>
</dbReference>
<dbReference type="GO" id="GO:0005886">
    <property type="term" value="C:plasma membrane"/>
    <property type="evidence" value="ECO:0007669"/>
    <property type="project" value="UniProtKB-SubCell"/>
</dbReference>
<dbReference type="PROSITE" id="PS50835">
    <property type="entry name" value="IG_LIKE"/>
    <property type="match status" value="3"/>
</dbReference>
<dbReference type="SMART" id="SM00408">
    <property type="entry name" value="IGc2"/>
    <property type="match status" value="3"/>
</dbReference>
<evidence type="ECO:0000256" key="1">
    <source>
        <dbReference type="ARBA" id="ARBA00004236"/>
    </source>
</evidence>
<gene>
    <name evidence="11" type="primary">Lac_9</name>
    <name evidence="11" type="ORF">G6Z78_0004287</name>
</gene>
<feature type="non-terminal residue" evidence="11">
    <location>
        <position position="494"/>
    </location>
</feature>
<evidence type="ECO:0000256" key="9">
    <source>
        <dbReference type="SAM" id="MobiDB-lite"/>
    </source>
</evidence>
<dbReference type="PANTHER" id="PTHR12231:SF157">
    <property type="entry name" value="DPR-INTERACTING PROTEIN EPSILON-RELATED"/>
    <property type="match status" value="1"/>
</dbReference>
<dbReference type="SMART" id="SM00409">
    <property type="entry name" value="IG"/>
    <property type="match status" value="3"/>
</dbReference>
<feature type="domain" description="Ig-like" evidence="10">
    <location>
        <begin position="115"/>
        <end position="207"/>
    </location>
</feature>
<dbReference type="InterPro" id="IPR013098">
    <property type="entry name" value="Ig_I-set"/>
</dbReference>
<dbReference type="InterPro" id="IPR003598">
    <property type="entry name" value="Ig_sub2"/>
</dbReference>
<evidence type="ECO:0000259" key="10">
    <source>
        <dbReference type="PROSITE" id="PS50835"/>
    </source>
</evidence>
<sequence>MKNCTGDPSGQREKCFNACPYWTPEGRNECRLEVIGSDWKDSTGEPIECECGSYTRDIEFVNRISVMQLHAGRRKGMTVNFLPRMVAVFVFACLLLQNGRSTFAAFTTVTTIPDPEFVDEIGNITVPAGRNVKLACSVKDLGSFKVAWMLFDKSAILTVQNHVITRNPRISVSHDKHRTWFLHINDVHEEDKGKYMCQINTAAAKTQYGYLHVVVPPNIDDSQSSSDAIVREGANVSLTCKATGSPTPSIRWKRDDGTKISINKTLAVAEWEGETLEMARISRLDMGAYLCIASNGIPPTVSKQIKVSVDFPPMLWIPHQLVGAPLGYSVILECYTEAHPTSLNYWAREDGLMIHENSKYKTVSLPDKPSYKTHMMLTINDIQREDYGSYKCIAKNPRGETDGTIRLYMSAPPSTSPSPSTTEVPKKDWEFMAEMNNSVYGNPSSLTIQNEKNIKTGTKFQSNLNEIGKSEQKSSELDRKRNYNWPPDKGEYKT</sequence>
<dbReference type="SUPFAM" id="SSF48726">
    <property type="entry name" value="Immunoglobulin"/>
    <property type="match status" value="3"/>
</dbReference>
<proteinExistence type="predicted"/>
<evidence type="ECO:0000256" key="2">
    <source>
        <dbReference type="ARBA" id="ARBA00022475"/>
    </source>
</evidence>
<feature type="compositionally biased region" description="Basic and acidic residues" evidence="9">
    <location>
        <begin position="468"/>
        <end position="481"/>
    </location>
</feature>